<feature type="domain" description="Helix-turn-helix" evidence="1">
    <location>
        <begin position="43"/>
        <end position="89"/>
    </location>
</feature>
<dbReference type="EMBL" id="CP048409">
    <property type="protein sequence ID" value="QIA06427.1"/>
    <property type="molecule type" value="Genomic_DNA"/>
</dbReference>
<reference evidence="2 3" key="1">
    <citation type="submission" date="2020-02" db="EMBL/GenBank/DDBJ databases">
        <title>Genome sequencing for Draconibacterium sp. strain M1.</title>
        <authorList>
            <person name="Park S.-J."/>
        </authorList>
    </citation>
    <scope>NUCLEOTIDE SEQUENCE [LARGE SCALE GENOMIC DNA]</scope>
    <source>
        <strain evidence="2 3">M1</strain>
    </source>
</reference>
<dbReference type="SUPFAM" id="SSF46955">
    <property type="entry name" value="Putative DNA-binding domain"/>
    <property type="match status" value="1"/>
</dbReference>
<dbReference type="Pfam" id="PF12728">
    <property type="entry name" value="HTH_17"/>
    <property type="match status" value="1"/>
</dbReference>
<gene>
    <name evidence="2" type="ORF">G0Q07_01195</name>
</gene>
<dbReference type="KEGG" id="drc:G0Q07_01195"/>
<dbReference type="Proteomes" id="UP000474630">
    <property type="component" value="Chromosome"/>
</dbReference>
<keyword evidence="3" id="KW-1185">Reference proteome</keyword>
<protein>
    <submittedName>
        <fullName evidence="2">Helix-turn-helix domain-containing protein</fullName>
    </submittedName>
</protein>
<name>A0A6C0R8N2_9BACT</name>
<organism evidence="2 3">
    <name type="scientific">Draconibacterium halophilum</name>
    <dbReference type="NCBI Taxonomy" id="2706887"/>
    <lineage>
        <taxon>Bacteria</taxon>
        <taxon>Pseudomonadati</taxon>
        <taxon>Bacteroidota</taxon>
        <taxon>Bacteroidia</taxon>
        <taxon>Marinilabiliales</taxon>
        <taxon>Prolixibacteraceae</taxon>
        <taxon>Draconibacterium</taxon>
    </lineage>
</organism>
<dbReference type="InterPro" id="IPR041657">
    <property type="entry name" value="HTH_17"/>
</dbReference>
<accession>A0A6C0R8N2</accession>
<dbReference type="RefSeq" id="WP_163344360.1">
    <property type="nucleotide sequence ID" value="NZ_CP048409.1"/>
</dbReference>
<evidence type="ECO:0000313" key="2">
    <source>
        <dbReference type="EMBL" id="QIA06427.1"/>
    </source>
</evidence>
<evidence type="ECO:0000313" key="3">
    <source>
        <dbReference type="Proteomes" id="UP000474630"/>
    </source>
</evidence>
<dbReference type="AlphaFoldDB" id="A0A6C0R8N2"/>
<sequence length="99" mass="11341">MSKENERVMILSTPEQIAEGLELFMKKREAKNVRADFKNDRITTTQALKLAGVSQPTFTKWVKAGLIKRHGSGNKHFYFKSELIDSLRKMANEKGNEID</sequence>
<dbReference type="InterPro" id="IPR009061">
    <property type="entry name" value="DNA-bd_dom_put_sf"/>
</dbReference>
<evidence type="ECO:0000259" key="1">
    <source>
        <dbReference type="Pfam" id="PF12728"/>
    </source>
</evidence>
<proteinExistence type="predicted"/>